<gene>
    <name evidence="1" type="primary">rpl6</name>
</gene>
<dbReference type="GeneID" id="14659617"/>
<dbReference type="EMBL" id="KC573040">
    <property type="protein sequence ID" value="AGE93700.1"/>
    <property type="molecule type" value="Genomic_DNA"/>
</dbReference>
<dbReference type="Gene3D" id="3.90.930.12">
    <property type="entry name" value="Ribosomal protein L6, alpha-beta domain"/>
    <property type="match status" value="1"/>
</dbReference>
<dbReference type="GO" id="GO:0005840">
    <property type="term" value="C:ribosome"/>
    <property type="evidence" value="ECO:0007669"/>
    <property type="project" value="UniProtKB-KW"/>
</dbReference>
<keyword evidence="1" id="KW-0689">Ribosomal protein</keyword>
<dbReference type="PRINTS" id="PR00059">
    <property type="entry name" value="RIBOSOMALL6"/>
</dbReference>
<keyword evidence="1" id="KW-0496">Mitochondrion</keyword>
<sequence length="205" mass="24423">MNQHINYKLIFIKNHTSYQRPIEKDLVIYNQIQINKKELINHNNHNQTNQTNKTNKTKISNDDEIKGRLYWIEKEGRYKYDKDTEKLNKETKNYTYMYNLKWPIQSLQRKGQDLMSGNKTVLIRIKGTGNKFYLIKDNKGQKLKIKAGKSHPFLLKIAKDINLFPISRNQIIIEAKNKDRVARLVNILKKIKRPDKYKDKGIHIN</sequence>
<name>M1KFL5_MINVI</name>
<evidence type="ECO:0000313" key="1">
    <source>
        <dbReference type="EMBL" id="AGE93700.1"/>
    </source>
</evidence>
<accession>M1KFL5</accession>
<dbReference type="GO" id="GO:0006412">
    <property type="term" value="P:translation"/>
    <property type="evidence" value="ECO:0007669"/>
    <property type="project" value="InterPro"/>
</dbReference>
<dbReference type="SUPFAM" id="SSF56053">
    <property type="entry name" value="Ribosomal protein L6"/>
    <property type="match status" value="1"/>
</dbReference>
<geneLocation type="mitochondrion" evidence="1"/>
<dbReference type="GO" id="GO:0019843">
    <property type="term" value="F:rRNA binding"/>
    <property type="evidence" value="ECO:0007669"/>
    <property type="project" value="InterPro"/>
</dbReference>
<dbReference type="InterPro" id="IPR036789">
    <property type="entry name" value="Ribosomal_uL6-like_a/b-dom_sf"/>
</dbReference>
<dbReference type="RefSeq" id="YP_007476199.1">
    <property type="nucleotide sequence ID" value="NC_020370.1"/>
</dbReference>
<proteinExistence type="predicted"/>
<dbReference type="InterPro" id="IPR019906">
    <property type="entry name" value="Ribosomal_uL6_bac-type"/>
</dbReference>
<dbReference type="GO" id="GO:0003735">
    <property type="term" value="F:structural constituent of ribosome"/>
    <property type="evidence" value="ECO:0007669"/>
    <property type="project" value="InterPro"/>
</dbReference>
<organism evidence="1">
    <name type="scientific">Ministeria vibrans</name>
    <name type="common">Bacterivorous amoeba</name>
    <dbReference type="NCBI Taxonomy" id="134558"/>
    <lineage>
        <taxon>Eukaryota</taxon>
        <taxon>Filasterea</taxon>
        <taxon>Ministeria</taxon>
    </lineage>
</organism>
<keyword evidence="1" id="KW-0687">Ribonucleoprotein</keyword>
<protein>
    <submittedName>
        <fullName evidence="1">Ribosomal protein L6</fullName>
    </submittedName>
</protein>
<reference evidence="1" key="1">
    <citation type="submission" date="2012-12" db="EMBL/GenBank/DDBJ databases">
        <authorList>
            <person name="Lang B.F."/>
        </authorList>
    </citation>
    <scope>NUCLEOTIDE SEQUENCE</scope>
    <source>
        <strain evidence="1">ATCC 50519</strain>
    </source>
</reference>
<dbReference type="AlphaFoldDB" id="M1KFL5"/>